<gene>
    <name evidence="2" type="ORF">UIB01_08725</name>
</gene>
<dbReference type="PANTHER" id="PTHR31332:SF0">
    <property type="entry name" value="7-HYDROXYMETHYL CHLOROPHYLL A REDUCTASE, CHLOROPLASTIC"/>
    <property type="match status" value="1"/>
</dbReference>
<reference evidence="2 3" key="1">
    <citation type="submission" date="2014-03" db="EMBL/GenBank/DDBJ databases">
        <title>Complete genome sequence of Pseudomonas stutzeri 19SMN4.</title>
        <authorList>
            <person name="Brunet-Galmes I."/>
            <person name="Nogales B."/>
            <person name="Busquets A."/>
            <person name="Pena A."/>
            <person name="Gomila M."/>
            <person name="Garcia-Valdes E."/>
            <person name="Lalucat J."/>
            <person name="Bennasar A."/>
            <person name="Bosch R."/>
        </authorList>
    </citation>
    <scope>NUCLEOTIDE SEQUENCE [LARGE SCALE GENOMIC DNA]</scope>
    <source>
        <strain evidence="2 3">19SMN4</strain>
    </source>
</reference>
<dbReference type="Proteomes" id="UP000025238">
    <property type="component" value="Chromosome"/>
</dbReference>
<accession>A0A023WQV2</accession>
<sequence>MKASLNRVLNNDLCSGCGMCSSVADDDAIKIRLTGDGYHRPVLNSQYQNKPVANEQTSAAFAKSCPALNLDIRPYKSANYHPIWGEILDTMKGYATDNEIRQAGSSGGVISALAQYCLENKLVDGVIQIQASQTDPLENVATISRSRQNVIASSGSRYAPASPGEALKWVAMSTEKYLFIGKPCDVAAVRQMQQHNPRLKENIPYIVSFMCAGTPSLQGTEQVLDKLEVKRSDVTAFRYRGDGWPGLTKATLKNGDERTMTYNDSWGKVLNRHLQTRCKICPDGIGEFADIVCADGWEGDEKGYPSFEEREGNSLILVRTAKGRELFRNAEADGVVKAEAFDTNSIFAIQPFQYYRRTTILPRLWAMKLLLLKTPSYKGFELGKGIREIGFYQSFKAFTGLLVRRKKIKKRALETA</sequence>
<evidence type="ECO:0000313" key="3">
    <source>
        <dbReference type="Proteomes" id="UP000025238"/>
    </source>
</evidence>
<dbReference type="PATRIC" id="fig|316.97.peg.1750"/>
<dbReference type="GO" id="GO:0033354">
    <property type="term" value="P:chlorophyll cycle"/>
    <property type="evidence" value="ECO:0007669"/>
    <property type="project" value="TreeGrafter"/>
</dbReference>
<dbReference type="Pfam" id="PF04422">
    <property type="entry name" value="FrhB_FdhB_N"/>
    <property type="match status" value="1"/>
</dbReference>
<dbReference type="PANTHER" id="PTHR31332">
    <property type="entry name" value="7-HYDROXYMETHYL CHLOROPHYLL A REDUCTASE, CHLOROPLASTIC"/>
    <property type="match status" value="1"/>
</dbReference>
<proteinExistence type="predicted"/>
<name>A0A023WQV2_STUST</name>
<dbReference type="AlphaFoldDB" id="A0A023WQV2"/>
<dbReference type="InterPro" id="IPR045220">
    <property type="entry name" value="FRHB/FDHB/HCAR-like"/>
</dbReference>
<dbReference type="EMBL" id="CP007509">
    <property type="protein sequence ID" value="AHY42562.1"/>
    <property type="molecule type" value="Genomic_DNA"/>
</dbReference>
<evidence type="ECO:0000259" key="1">
    <source>
        <dbReference type="PROSITE" id="PS51379"/>
    </source>
</evidence>
<dbReference type="OrthoDB" id="3247493at2"/>
<dbReference type="KEGG" id="pstu:UIB01_08725"/>
<feature type="domain" description="4Fe-4S ferredoxin-type" evidence="1">
    <location>
        <begin position="5"/>
        <end position="34"/>
    </location>
</feature>
<dbReference type="InterPro" id="IPR007525">
    <property type="entry name" value="FrhB_FdhB_C"/>
</dbReference>
<evidence type="ECO:0000313" key="2">
    <source>
        <dbReference type="EMBL" id="AHY42562.1"/>
    </source>
</evidence>
<protein>
    <submittedName>
        <fullName evidence="2">Coenzyme F420 hydrogenase</fullName>
    </submittedName>
</protein>
<dbReference type="InterPro" id="IPR017896">
    <property type="entry name" value="4Fe4S_Fe-S-bd"/>
</dbReference>
<organism evidence="2 3">
    <name type="scientific">Stutzerimonas stutzeri</name>
    <name type="common">Pseudomonas stutzeri</name>
    <dbReference type="NCBI Taxonomy" id="316"/>
    <lineage>
        <taxon>Bacteria</taxon>
        <taxon>Pseudomonadati</taxon>
        <taxon>Pseudomonadota</taxon>
        <taxon>Gammaproteobacteria</taxon>
        <taxon>Pseudomonadales</taxon>
        <taxon>Pseudomonadaceae</taxon>
        <taxon>Stutzerimonas</taxon>
    </lineage>
</organism>
<dbReference type="PROSITE" id="PS51379">
    <property type="entry name" value="4FE4S_FER_2"/>
    <property type="match status" value="1"/>
</dbReference>
<dbReference type="GO" id="GO:0090415">
    <property type="term" value="F:7-hydroxymethyl chlorophyll a reductase activity"/>
    <property type="evidence" value="ECO:0007669"/>
    <property type="project" value="TreeGrafter"/>
</dbReference>
<dbReference type="Pfam" id="PF04432">
    <property type="entry name" value="FrhB_FdhB_C"/>
    <property type="match status" value="1"/>
</dbReference>
<dbReference type="InterPro" id="IPR007516">
    <property type="entry name" value="Co_F420_Hydgase/DH_bsu_N"/>
</dbReference>